<feature type="signal peptide" evidence="4">
    <location>
        <begin position="1"/>
        <end position="22"/>
    </location>
</feature>
<feature type="domain" description="Prenyltransferase alpha-alpha toroid" evidence="5">
    <location>
        <begin position="98"/>
        <end position="286"/>
    </location>
</feature>
<proteinExistence type="predicted"/>
<evidence type="ECO:0000256" key="4">
    <source>
        <dbReference type="SAM" id="SignalP"/>
    </source>
</evidence>
<dbReference type="CDD" id="cd00688">
    <property type="entry name" value="ISOPREN_C2_like"/>
    <property type="match status" value="1"/>
</dbReference>
<feature type="transmembrane region" description="Helical" evidence="3">
    <location>
        <begin position="312"/>
        <end position="332"/>
    </location>
</feature>
<dbReference type="EMBL" id="JACRTD010000001">
    <property type="protein sequence ID" value="MBC8584166.1"/>
    <property type="molecule type" value="Genomic_DNA"/>
</dbReference>
<reference evidence="6" key="1">
    <citation type="submission" date="2020-08" db="EMBL/GenBank/DDBJ databases">
        <title>Genome public.</title>
        <authorList>
            <person name="Liu C."/>
            <person name="Sun Q."/>
        </authorList>
    </citation>
    <scope>NUCLEOTIDE SEQUENCE</scope>
    <source>
        <strain evidence="6">NSJ-64</strain>
    </source>
</reference>
<dbReference type="Proteomes" id="UP000623678">
    <property type="component" value="Unassembled WGS sequence"/>
</dbReference>
<keyword evidence="7" id="KW-1185">Reference proteome</keyword>
<comment type="caution">
    <text evidence="6">The sequence shown here is derived from an EMBL/GenBank/DDBJ whole genome shotgun (WGS) entry which is preliminary data.</text>
</comment>
<keyword evidence="1" id="KW-0677">Repeat</keyword>
<feature type="region of interest" description="Disordered" evidence="2">
    <location>
        <begin position="340"/>
        <end position="380"/>
    </location>
</feature>
<dbReference type="RefSeq" id="WP_262394018.1">
    <property type="nucleotide sequence ID" value="NZ_JACRTD010000001.1"/>
</dbReference>
<dbReference type="AlphaFoldDB" id="A0A926EM07"/>
<dbReference type="Gene3D" id="1.50.10.20">
    <property type="match status" value="1"/>
</dbReference>
<evidence type="ECO:0000313" key="6">
    <source>
        <dbReference type="EMBL" id="MBC8584166.1"/>
    </source>
</evidence>
<dbReference type="InterPro" id="IPR008930">
    <property type="entry name" value="Terpenoid_cyclase/PrenylTrfase"/>
</dbReference>
<name>A0A926EM07_9FIRM</name>
<protein>
    <submittedName>
        <fullName evidence="6">Terpene cyclase/mutase family protein</fullName>
    </submittedName>
</protein>
<accession>A0A926EM07</accession>
<keyword evidence="3" id="KW-0472">Membrane</keyword>
<dbReference type="SUPFAM" id="SSF48239">
    <property type="entry name" value="Terpenoid cyclases/Protein prenyltransferases"/>
    <property type="match status" value="1"/>
</dbReference>
<keyword evidence="3" id="KW-1133">Transmembrane helix</keyword>
<evidence type="ECO:0000259" key="5">
    <source>
        <dbReference type="Pfam" id="PF00432"/>
    </source>
</evidence>
<feature type="chain" id="PRO_5036873477" evidence="4">
    <location>
        <begin position="23"/>
        <end position="380"/>
    </location>
</feature>
<organism evidence="6 7">
    <name type="scientific">Youxingia wuxianensis</name>
    <dbReference type="NCBI Taxonomy" id="2763678"/>
    <lineage>
        <taxon>Bacteria</taxon>
        <taxon>Bacillati</taxon>
        <taxon>Bacillota</taxon>
        <taxon>Clostridia</taxon>
        <taxon>Eubacteriales</taxon>
        <taxon>Oscillospiraceae</taxon>
        <taxon>Youxingia</taxon>
    </lineage>
</organism>
<sequence length="380" mass="41307">MLKRTLSVLLCLCALFSVSVSAQDTADPFENTYHFLDNNPPASMSIPVYSLDGRQPKKEARNELYNMLDRGLHSGFSNPADLGKGIVCLLKLEQDPTSYQKNNLISILYTYEKLYDEGLDGAVWGLIAYNAIDLEVPANARNSVSSLIDVLVSAQGKDGGYAVRLDKDPDPYFTSQVLMALAPMKENQYVSDAIEKALDWLGNQQNDDGSFSTSGSPTSQVTASVLTSITMCGVSLDDSRFVKNGFTLTDALAQFKNSDGGYSYKLDGESDVAATEQALLALHTLDSGLSPMLAPAVYPGYVKPQQDPIVTFIKFLGGFVLIFGLIYLALIFTGKIGKKFSPPQDPPSSGEEDTMEINIPMKARVPDFDGLEKEVKTPAD</sequence>
<evidence type="ECO:0000256" key="2">
    <source>
        <dbReference type="SAM" id="MobiDB-lite"/>
    </source>
</evidence>
<feature type="compositionally biased region" description="Basic and acidic residues" evidence="2">
    <location>
        <begin position="364"/>
        <end position="380"/>
    </location>
</feature>
<dbReference type="Pfam" id="PF00432">
    <property type="entry name" value="Prenyltrans"/>
    <property type="match status" value="1"/>
</dbReference>
<evidence type="ECO:0000256" key="3">
    <source>
        <dbReference type="SAM" id="Phobius"/>
    </source>
</evidence>
<keyword evidence="3" id="KW-0812">Transmembrane</keyword>
<gene>
    <name evidence="6" type="ORF">H8705_01025</name>
</gene>
<keyword evidence="4" id="KW-0732">Signal</keyword>
<evidence type="ECO:0000313" key="7">
    <source>
        <dbReference type="Proteomes" id="UP000623678"/>
    </source>
</evidence>
<evidence type="ECO:0000256" key="1">
    <source>
        <dbReference type="ARBA" id="ARBA00022737"/>
    </source>
</evidence>
<dbReference type="GO" id="GO:0003824">
    <property type="term" value="F:catalytic activity"/>
    <property type="evidence" value="ECO:0007669"/>
    <property type="project" value="InterPro"/>
</dbReference>
<dbReference type="InterPro" id="IPR001330">
    <property type="entry name" value="Prenyltrans"/>
</dbReference>